<reference evidence="2" key="2">
    <citation type="journal article" date="2023" name="IMA Fungus">
        <title>Comparative genomic study of the Penicillium genus elucidates a diverse pangenome and 15 lateral gene transfer events.</title>
        <authorList>
            <person name="Petersen C."/>
            <person name="Sorensen T."/>
            <person name="Nielsen M.R."/>
            <person name="Sondergaard T.E."/>
            <person name="Sorensen J.L."/>
            <person name="Fitzpatrick D.A."/>
            <person name="Frisvad J.C."/>
            <person name="Nielsen K.L."/>
        </authorList>
    </citation>
    <scope>NUCLEOTIDE SEQUENCE</scope>
    <source>
        <strain evidence="2">IBT 29495</strain>
    </source>
</reference>
<evidence type="ECO:0000256" key="1">
    <source>
        <dbReference type="SAM" id="MobiDB-lite"/>
    </source>
</evidence>
<dbReference type="AlphaFoldDB" id="A0A9W9XW39"/>
<comment type="caution">
    <text evidence="2">The sequence shown here is derived from an EMBL/GenBank/DDBJ whole genome shotgun (WGS) entry which is preliminary data.</text>
</comment>
<dbReference type="Gene3D" id="3.40.50.300">
    <property type="entry name" value="P-loop containing nucleotide triphosphate hydrolases"/>
    <property type="match status" value="1"/>
</dbReference>
<reference evidence="2" key="1">
    <citation type="submission" date="2022-12" db="EMBL/GenBank/DDBJ databases">
        <authorList>
            <person name="Petersen C."/>
        </authorList>
    </citation>
    <scope>NUCLEOTIDE SEQUENCE</scope>
    <source>
        <strain evidence="2">IBT 29495</strain>
    </source>
</reference>
<dbReference type="InterPro" id="IPR027417">
    <property type="entry name" value="P-loop_NTPase"/>
</dbReference>
<evidence type="ECO:0000313" key="2">
    <source>
        <dbReference type="EMBL" id="KAJ5504372.1"/>
    </source>
</evidence>
<dbReference type="EMBL" id="JAPWDS010000003">
    <property type="protein sequence ID" value="KAJ5504372.1"/>
    <property type="molecule type" value="Genomic_DNA"/>
</dbReference>
<proteinExistence type="predicted"/>
<protein>
    <recommendedName>
        <fullName evidence="4">Phosphoribulokinase/uridine kinase domain-containing protein</fullName>
    </recommendedName>
</protein>
<evidence type="ECO:0000313" key="3">
    <source>
        <dbReference type="Proteomes" id="UP001149954"/>
    </source>
</evidence>
<dbReference type="OrthoDB" id="10041966at2759"/>
<sequence length="327" mass="36297">MKPASEEAIIIGISGPSSSGKTTLARLLQRVFYGVHLKLKDQPLNTFIIHEDDFYFPDDQIPYTTTRSGARIQDWDTASAIDIPFLSQALHYVRKEGSLPPRLRSKEDQNGQTSSGVSEELVQELRGVVGTRLHETRKCNEKTIAFLEGFLLFAPPPSESKKEEHVLRSVHDSIDLHLFLPAAYELVKARREGRSGYVTIGAAPEPPVDTGDGEHGKTRTEVDLDAEDDRPPQNFWVDPPGYVDDVVWPRYVTDHAWLLVAEDEDGDKKGSQDMTEADLVRRVGGGTRARTDVGVEVAPGCGNAGMDVILRWAVDLILGYYLDRTSV</sequence>
<evidence type="ECO:0008006" key="4">
    <source>
        <dbReference type="Google" id="ProtNLM"/>
    </source>
</evidence>
<accession>A0A9W9XW39</accession>
<organism evidence="2 3">
    <name type="scientific">Penicillium fimorum</name>
    <dbReference type="NCBI Taxonomy" id="1882269"/>
    <lineage>
        <taxon>Eukaryota</taxon>
        <taxon>Fungi</taxon>
        <taxon>Dikarya</taxon>
        <taxon>Ascomycota</taxon>
        <taxon>Pezizomycotina</taxon>
        <taxon>Eurotiomycetes</taxon>
        <taxon>Eurotiomycetidae</taxon>
        <taxon>Eurotiales</taxon>
        <taxon>Aspergillaceae</taxon>
        <taxon>Penicillium</taxon>
    </lineage>
</organism>
<dbReference type="CDD" id="cd02024">
    <property type="entry name" value="NRK1"/>
    <property type="match status" value="1"/>
</dbReference>
<dbReference type="PANTHER" id="PTHR10285">
    <property type="entry name" value="URIDINE KINASE"/>
    <property type="match status" value="1"/>
</dbReference>
<dbReference type="SUPFAM" id="SSF52540">
    <property type="entry name" value="P-loop containing nucleoside triphosphate hydrolases"/>
    <property type="match status" value="1"/>
</dbReference>
<feature type="region of interest" description="Disordered" evidence="1">
    <location>
        <begin position="100"/>
        <end position="119"/>
    </location>
</feature>
<gene>
    <name evidence="2" type="ORF">N7463_007246</name>
</gene>
<dbReference type="Proteomes" id="UP001149954">
    <property type="component" value="Unassembled WGS sequence"/>
</dbReference>
<name>A0A9W9XW39_9EURO</name>
<keyword evidence="3" id="KW-1185">Reference proteome</keyword>
<feature type="region of interest" description="Disordered" evidence="1">
    <location>
        <begin position="198"/>
        <end position="219"/>
    </location>
</feature>